<accession>A0A6J6U2K5</accession>
<evidence type="ECO:0000313" key="2">
    <source>
        <dbReference type="EMBL" id="CAB4753696.1"/>
    </source>
</evidence>
<proteinExistence type="predicted"/>
<evidence type="ECO:0000313" key="3">
    <source>
        <dbReference type="EMBL" id="CAB4835311.1"/>
    </source>
</evidence>
<evidence type="ECO:0000259" key="1">
    <source>
        <dbReference type="PROSITE" id="PS50995"/>
    </source>
</evidence>
<dbReference type="Pfam" id="PF12802">
    <property type="entry name" value="MarR_2"/>
    <property type="match status" value="2"/>
</dbReference>
<dbReference type="InterPro" id="IPR036390">
    <property type="entry name" value="WH_DNA-bd_sf"/>
</dbReference>
<dbReference type="SMART" id="SM00347">
    <property type="entry name" value="HTH_MARR"/>
    <property type="match status" value="2"/>
</dbReference>
<dbReference type="AlphaFoldDB" id="A0A6J6U2K5"/>
<dbReference type="EMBL" id="CAEZYR010000074">
    <property type="protein sequence ID" value="CAB4753696.1"/>
    <property type="molecule type" value="Genomic_DNA"/>
</dbReference>
<gene>
    <name evidence="2" type="ORF">UFOPK2754_01947</name>
    <name evidence="3" type="ORF">UFOPK3139_02408</name>
</gene>
<dbReference type="InterPro" id="IPR039422">
    <property type="entry name" value="MarR/SlyA-like"/>
</dbReference>
<dbReference type="InterPro" id="IPR000835">
    <property type="entry name" value="HTH_MarR-typ"/>
</dbReference>
<reference evidence="2" key="1">
    <citation type="submission" date="2020-05" db="EMBL/GenBank/DDBJ databases">
        <authorList>
            <person name="Chiriac C."/>
            <person name="Salcher M."/>
            <person name="Ghai R."/>
            <person name="Kavagutti S V."/>
        </authorList>
    </citation>
    <scope>NUCLEOTIDE SEQUENCE</scope>
</reference>
<dbReference type="GO" id="GO:0006950">
    <property type="term" value="P:response to stress"/>
    <property type="evidence" value="ECO:0007669"/>
    <property type="project" value="TreeGrafter"/>
</dbReference>
<dbReference type="PANTHER" id="PTHR33164">
    <property type="entry name" value="TRANSCRIPTIONAL REGULATOR, MARR FAMILY"/>
    <property type="match status" value="1"/>
</dbReference>
<dbReference type="SUPFAM" id="SSF46785">
    <property type="entry name" value="Winged helix' DNA-binding domain"/>
    <property type="match status" value="2"/>
</dbReference>
<dbReference type="PROSITE" id="PS50995">
    <property type="entry name" value="HTH_MARR_2"/>
    <property type="match status" value="1"/>
</dbReference>
<feature type="domain" description="HTH marR-type" evidence="1">
    <location>
        <begin position="8"/>
        <end position="142"/>
    </location>
</feature>
<dbReference type="EMBL" id="CAFABA010000121">
    <property type="protein sequence ID" value="CAB4835311.1"/>
    <property type="molecule type" value="Genomic_DNA"/>
</dbReference>
<name>A0A6J6U2K5_9ZZZZ</name>
<sequence length="364" mass="39061">MVDAVRSADNLVHDLIVIANDLRHHIDDALAERGYEHRRPGFAPLLSLVWKGGVPQGHLAMALGVSPQAASQTVGLAADAGFVNRMPNPDDGRSKLVVLSELGRAFVADGAAAITARAADYAEVLGARRFARFDSSLARLRRGKGLATGDDPVATLAPGTSIMAVSALAEAAMRSLHVAMRSAGHGRITGGQNLVLVHIGPNGARSSDMARVQRVSRQAVSAVLHDLEALRYVARREDSSDGRGVVFVPTRRGRKVLDDYVAGIDAVEQDYSAILGGPRFDEIGRSARDLRRILGLEHHFSVASRGAAAGAPPSDRRQVELTDLGDELLRWLGDGDAWWLAGFLRTQIIDRIEHAHPAPFEEIC</sequence>
<dbReference type="Gene3D" id="1.10.10.10">
    <property type="entry name" value="Winged helix-like DNA-binding domain superfamily/Winged helix DNA-binding domain"/>
    <property type="match status" value="2"/>
</dbReference>
<dbReference type="InterPro" id="IPR036388">
    <property type="entry name" value="WH-like_DNA-bd_sf"/>
</dbReference>
<organism evidence="2">
    <name type="scientific">freshwater metagenome</name>
    <dbReference type="NCBI Taxonomy" id="449393"/>
    <lineage>
        <taxon>unclassified sequences</taxon>
        <taxon>metagenomes</taxon>
        <taxon>ecological metagenomes</taxon>
    </lineage>
</organism>
<protein>
    <submittedName>
        <fullName evidence="2">Unannotated protein</fullName>
    </submittedName>
</protein>
<dbReference type="PANTHER" id="PTHR33164:SF43">
    <property type="entry name" value="HTH-TYPE TRANSCRIPTIONAL REPRESSOR YETL"/>
    <property type="match status" value="1"/>
</dbReference>
<dbReference type="GO" id="GO:0003700">
    <property type="term" value="F:DNA-binding transcription factor activity"/>
    <property type="evidence" value="ECO:0007669"/>
    <property type="project" value="InterPro"/>
</dbReference>